<evidence type="ECO:0000313" key="1">
    <source>
        <dbReference type="EMBL" id="ACK84144.1"/>
    </source>
</evidence>
<protein>
    <submittedName>
        <fullName evidence="1">IQ calmodulin-binding-domain protein</fullName>
    </submittedName>
</protein>
<dbReference type="Proteomes" id="UP000002385">
    <property type="component" value="Chromosome"/>
</dbReference>
<dbReference type="HOGENOM" id="CLU_048696_1_1_5"/>
<dbReference type="InterPro" id="IPR019292">
    <property type="entry name" value="McrC"/>
</dbReference>
<reference evidence="2" key="1">
    <citation type="submission" date="2008-12" db="EMBL/GenBank/DDBJ databases">
        <title>Complete sequence of chromosome of Methylobacterium chloromethanicum CM4.</title>
        <authorList>
            <consortium name="US DOE Joint Genome Institute"/>
            <person name="Lucas S."/>
            <person name="Copeland A."/>
            <person name="Lapidus A."/>
            <person name="Glavina del Rio T."/>
            <person name="Dalin E."/>
            <person name="Tice H."/>
            <person name="Bruce D."/>
            <person name="Goodwin L."/>
            <person name="Pitluck S."/>
            <person name="Chertkov O."/>
            <person name="Brettin T."/>
            <person name="Detter J.C."/>
            <person name="Han C."/>
            <person name="Larimer F."/>
            <person name="Land M."/>
            <person name="Hauser L."/>
            <person name="Kyrpides N."/>
            <person name="Mikhailova N."/>
            <person name="Marx C."/>
            <person name="Richardson P."/>
        </authorList>
    </citation>
    <scope>NUCLEOTIDE SEQUENCE [LARGE SCALE GENOMIC DNA]</scope>
    <source>
        <strain evidence="2">CM4 / NCIMB 13688</strain>
    </source>
</reference>
<dbReference type="Pfam" id="PF10117">
    <property type="entry name" value="McrBC"/>
    <property type="match status" value="1"/>
</dbReference>
<dbReference type="PANTHER" id="PTHR38733">
    <property type="entry name" value="PROTEIN MCRC"/>
    <property type="match status" value="1"/>
</dbReference>
<dbReference type="PROSITE" id="PS50096">
    <property type="entry name" value="IQ"/>
    <property type="match status" value="1"/>
</dbReference>
<dbReference type="AlphaFoldDB" id="B7KTT4"/>
<dbReference type="PANTHER" id="PTHR38733:SF1">
    <property type="entry name" value="TYPE IV METHYL-DIRECTED RESTRICTION ENZYME ECOKMCRBC"/>
    <property type="match status" value="1"/>
</dbReference>
<sequence>MIHRTVHEWGRLAYGSGPEQIEETAAVRLAAAAQALPLGGADGSRILTLGRKDLRAGQMVGVLATEGCALEILPKIGDLCEGGVRRKLVHMLAVTHDLDVSAGALSELDWQRDDLLEILIRLFARMLAEAVRRGMPRRYVGHEDDLPVLRGRLDAARQFTRLAASPQSLACRFDALSADIALNQIMKAAVLRLQSFARGAETRRLLRELAFAYADIREVPIETLRFDLVIVDRTNARWRDLQALACLLLQGRFQTTSGGAATGFSLLFAMNALFEAYVARMLARVLRSSGQRVVAQGGLLYCLEDPESGIRTFRTKPDILVKRDSETTLVIDTKWKRLAPVIDDPKQGVSQADIYQMMAYGRLYRCARLLLLYPHHARLGAQPGLRSRHRVTSSDDELFVGTIDLEQLETVPGQLSDLALRCCIES</sequence>
<accession>B7KTT4</accession>
<evidence type="ECO:0000313" key="2">
    <source>
        <dbReference type="Proteomes" id="UP000002385"/>
    </source>
</evidence>
<name>B7KTT4_METC4</name>
<dbReference type="EMBL" id="CP001298">
    <property type="protein sequence ID" value="ACK84144.1"/>
    <property type="molecule type" value="Genomic_DNA"/>
</dbReference>
<organism evidence="1 2">
    <name type="scientific">Methylorubrum extorquens (strain CM4 / NCIMB 13688)</name>
    <name type="common">Methylobacterium extorquens</name>
    <dbReference type="NCBI Taxonomy" id="440085"/>
    <lineage>
        <taxon>Bacteria</taxon>
        <taxon>Pseudomonadati</taxon>
        <taxon>Pseudomonadota</taxon>
        <taxon>Alphaproteobacteria</taxon>
        <taxon>Hyphomicrobiales</taxon>
        <taxon>Methylobacteriaceae</taxon>
        <taxon>Methylorubrum</taxon>
    </lineage>
</organism>
<gene>
    <name evidence="1" type="ordered locus">Mchl_3309</name>
</gene>
<proteinExistence type="predicted"/>
<dbReference type="KEGG" id="mch:Mchl_3309"/>
<dbReference type="REBASE" id="19571">
    <property type="entry name" value="MchCM4McrBCP"/>
</dbReference>
<reference evidence="1 2" key="2">
    <citation type="journal article" date="2012" name="J. Bacteriol.">
        <title>Complete genome sequences of six strains of the genus Methylobacterium.</title>
        <authorList>
            <person name="Marx C.J."/>
            <person name="Bringel F."/>
            <person name="Chistoserdova L."/>
            <person name="Moulin L."/>
            <person name="Farhan Ul Haque M."/>
            <person name="Fleischman D.E."/>
            <person name="Gruffaz C."/>
            <person name="Jourand P."/>
            <person name="Knief C."/>
            <person name="Lee M.C."/>
            <person name="Muller E.E."/>
            <person name="Nadalig T."/>
            <person name="Peyraud R."/>
            <person name="Roselli S."/>
            <person name="Russ L."/>
            <person name="Goodwin L.A."/>
            <person name="Ivanova N."/>
            <person name="Kyrpides N."/>
            <person name="Lajus A."/>
            <person name="Land M.L."/>
            <person name="Medigue C."/>
            <person name="Mikhailova N."/>
            <person name="Nolan M."/>
            <person name="Woyke T."/>
            <person name="Stolyar S."/>
            <person name="Vorholt J.A."/>
            <person name="Vuilleumier S."/>
        </authorList>
    </citation>
    <scope>NUCLEOTIDE SEQUENCE [LARGE SCALE GENOMIC DNA]</scope>
    <source>
        <strain evidence="2">CM4 / NCIMB 13688</strain>
    </source>
</reference>